<evidence type="ECO:0000256" key="3">
    <source>
        <dbReference type="ARBA" id="ARBA00007947"/>
    </source>
</evidence>
<dbReference type="GO" id="GO:0008360">
    <property type="term" value="P:regulation of cell shape"/>
    <property type="evidence" value="ECO:0007669"/>
    <property type="project" value="UniProtKB-KW"/>
</dbReference>
<name>A0A245ZW28_9SPHN</name>
<evidence type="ECO:0000256" key="14">
    <source>
        <dbReference type="ARBA" id="ARBA00023316"/>
    </source>
</evidence>
<accession>A0A245ZW28</accession>
<dbReference type="GO" id="GO:0016020">
    <property type="term" value="C:membrane"/>
    <property type="evidence" value="ECO:0007669"/>
    <property type="project" value="GOC"/>
</dbReference>
<keyword evidence="14 18" id="KW-0961">Cell wall biogenesis/degradation</keyword>
<feature type="binding site" evidence="18">
    <location>
        <position position="353"/>
    </location>
    <ligand>
        <name>UDP-N-acetyl-alpha-D-glucosamine</name>
        <dbReference type="ChEBI" id="CHEBI:57705"/>
    </ligand>
</feature>
<dbReference type="CDD" id="cd02540">
    <property type="entry name" value="GT2_GlmU_N_bac"/>
    <property type="match status" value="1"/>
</dbReference>
<dbReference type="UniPathway" id="UPA00113">
    <property type="reaction ID" value="UER00532"/>
</dbReference>
<dbReference type="InterPro" id="IPR011004">
    <property type="entry name" value="Trimer_LpxA-like_sf"/>
</dbReference>
<dbReference type="SUPFAM" id="SSF51161">
    <property type="entry name" value="Trimeric LpxA-like enzymes"/>
    <property type="match status" value="1"/>
</dbReference>
<feature type="region of interest" description="Linker" evidence="18">
    <location>
        <begin position="234"/>
        <end position="254"/>
    </location>
</feature>
<proteinExistence type="inferred from homology"/>
<feature type="binding site" evidence="18">
    <location>
        <position position="410"/>
    </location>
    <ligand>
        <name>acetyl-CoA</name>
        <dbReference type="ChEBI" id="CHEBI:57288"/>
    </ligand>
</feature>
<evidence type="ECO:0000256" key="8">
    <source>
        <dbReference type="ARBA" id="ARBA00022737"/>
    </source>
</evidence>
<dbReference type="EMBL" id="NBBI01000001">
    <property type="protein sequence ID" value="OWK33945.1"/>
    <property type="molecule type" value="Genomic_DNA"/>
</dbReference>
<evidence type="ECO:0000313" key="21">
    <source>
        <dbReference type="Proteomes" id="UP000197290"/>
    </source>
</evidence>
<evidence type="ECO:0000256" key="12">
    <source>
        <dbReference type="ARBA" id="ARBA00023268"/>
    </source>
</evidence>
<dbReference type="CDD" id="cd03353">
    <property type="entry name" value="LbH_GlmU_C"/>
    <property type="match status" value="1"/>
</dbReference>
<keyword evidence="9 18" id="KW-0460">Magnesium</keyword>
<feature type="region of interest" description="N-acetyltransferase" evidence="18">
    <location>
        <begin position="255"/>
        <end position="451"/>
    </location>
</feature>
<feature type="binding site" evidence="18">
    <location>
        <position position="338"/>
    </location>
    <ligand>
        <name>UDP-N-acetyl-alpha-D-glucosamine</name>
        <dbReference type="ChEBI" id="CHEBI:57705"/>
    </ligand>
</feature>
<feature type="binding site" evidence="18">
    <location>
        <position position="392"/>
    </location>
    <ligand>
        <name>acetyl-CoA</name>
        <dbReference type="ChEBI" id="CHEBI:57288"/>
    </ligand>
</feature>
<evidence type="ECO:0000256" key="5">
    <source>
        <dbReference type="ARBA" id="ARBA00022679"/>
    </source>
</evidence>
<dbReference type="GO" id="GO:0009245">
    <property type="term" value="P:lipid A biosynthetic process"/>
    <property type="evidence" value="ECO:0007669"/>
    <property type="project" value="UniProtKB-UniRule"/>
</dbReference>
<keyword evidence="12 18" id="KW-0511">Multifunctional enzyme</keyword>
<comment type="caution">
    <text evidence="20">The sequence shown here is derived from an EMBL/GenBank/DDBJ whole genome shotgun (WGS) entry which is preliminary data.</text>
</comment>
<dbReference type="SUPFAM" id="SSF53448">
    <property type="entry name" value="Nucleotide-diphospho-sugar transferases"/>
    <property type="match status" value="1"/>
</dbReference>
<feature type="binding site" evidence="18">
    <location>
        <position position="231"/>
    </location>
    <ligand>
        <name>Mg(2+)</name>
        <dbReference type="ChEBI" id="CHEBI:18420"/>
    </ligand>
</feature>
<dbReference type="GO" id="GO:0019134">
    <property type="term" value="F:glucosamine-1-phosphate N-acetyltransferase activity"/>
    <property type="evidence" value="ECO:0007669"/>
    <property type="project" value="UniProtKB-UniRule"/>
</dbReference>
<feature type="binding site" evidence="18">
    <location>
        <position position="367"/>
    </location>
    <ligand>
        <name>acetyl-CoA</name>
        <dbReference type="ChEBI" id="CHEBI:57288"/>
    </ligand>
</feature>
<comment type="similarity">
    <text evidence="2 18">In the C-terminal section; belongs to the transferase hexapeptide repeat family.</text>
</comment>
<comment type="function">
    <text evidence="17 18">Catalyzes the last two sequential reactions in the de novo biosynthetic pathway for UDP-N-acetylglucosamine (UDP-GlcNAc). The C-terminal domain catalyzes the transfer of acetyl group from acetyl coenzyme A to glucosamine-1-phosphate (GlcN-1-P) to produce N-acetylglucosamine-1-phosphate (GlcNAc-1-P), which is converted into UDP-GlcNAc by the transfer of uridine 5-monophosphate (from uridine 5-triphosphate), a reaction catalyzed by the N-terminal domain.</text>
</comment>
<feature type="binding site" evidence="18">
    <location>
        <position position="231"/>
    </location>
    <ligand>
        <name>UDP-N-acetyl-alpha-D-glucosamine</name>
        <dbReference type="ChEBI" id="CHEBI:57705"/>
    </ligand>
</feature>
<dbReference type="UniPathway" id="UPA00973"/>
<evidence type="ECO:0000256" key="1">
    <source>
        <dbReference type="ARBA" id="ARBA00004496"/>
    </source>
</evidence>
<dbReference type="HAMAP" id="MF_01631">
    <property type="entry name" value="GlmU"/>
    <property type="match status" value="1"/>
</dbReference>
<feature type="region of interest" description="Pyrophosphorylase" evidence="18">
    <location>
        <begin position="1"/>
        <end position="233"/>
    </location>
</feature>
<evidence type="ECO:0000313" key="20">
    <source>
        <dbReference type="EMBL" id="OWK33945.1"/>
    </source>
</evidence>
<sequence>MTHRPLAVIVLAAGKGTRMKSARHKVLHPIAGKPMLRHLLDSAAGLKPVKTVVVVGAGREQVEAAVAPLGVSVAHQAEQLGTGHAVAQAADALQGFTGDVLILYGDVPLVSPETMERMVARLHEADAPAVVVLGFRPSDPGAYGRIIADADGRIGKMVEFKDATAEERAVDLCNSGLMAVAGEDLFALLDRVGNDNAAGEYYLPDIVMLAAADGRASAVIETTAGEVAGVNSRAELAVVEEAWQQARRQQAMADGASLVAPDTVWFSHDTVIGRDVTIEPNVIFGPGVTIADDVTIHAFSHLEGAQVAADASVGPYARLRPGAVMERGSRVGNFVEMKKARLGEGAKANHLTYLGDAEIGAKANIGAGTITCNYDGFFKYRTVIGAGAFVGSNSALVAPVTIGEGAIVGAGSTITADVPADALALVRPPQTSKSGWAERFRKLMRARKEAK</sequence>
<organism evidence="20 21">
    <name type="scientific">Sphingomonas dokdonensis</name>
    <dbReference type="NCBI Taxonomy" id="344880"/>
    <lineage>
        <taxon>Bacteria</taxon>
        <taxon>Pseudomonadati</taxon>
        <taxon>Pseudomonadota</taxon>
        <taxon>Alphaproteobacteria</taxon>
        <taxon>Sphingomonadales</taxon>
        <taxon>Sphingomonadaceae</taxon>
        <taxon>Sphingomonas</taxon>
    </lineage>
</organism>
<evidence type="ECO:0000256" key="13">
    <source>
        <dbReference type="ARBA" id="ARBA00023315"/>
    </source>
</evidence>
<keyword evidence="6 18" id="KW-0548">Nucleotidyltransferase</keyword>
<dbReference type="GO" id="GO:0000902">
    <property type="term" value="P:cell morphogenesis"/>
    <property type="evidence" value="ECO:0007669"/>
    <property type="project" value="UniProtKB-UniRule"/>
</dbReference>
<keyword evidence="10 18" id="KW-0133">Cell shape</keyword>
<dbReference type="Pfam" id="PF00132">
    <property type="entry name" value="Hexapep"/>
    <property type="match status" value="2"/>
</dbReference>
<dbReference type="GO" id="GO:0071555">
    <property type="term" value="P:cell wall organization"/>
    <property type="evidence" value="ECO:0007669"/>
    <property type="project" value="UniProtKB-KW"/>
</dbReference>
<evidence type="ECO:0000256" key="15">
    <source>
        <dbReference type="ARBA" id="ARBA00048247"/>
    </source>
</evidence>
<feature type="domain" description="MobA-like NTP transferase" evidence="19">
    <location>
        <begin position="8"/>
        <end position="132"/>
    </location>
</feature>
<evidence type="ECO:0000256" key="17">
    <source>
        <dbReference type="ARBA" id="ARBA00049628"/>
    </source>
</evidence>
<keyword evidence="13 18" id="KW-0012">Acyltransferase</keyword>
<comment type="pathway">
    <text evidence="18">Bacterial outer membrane biogenesis; LPS lipid A biosynthesis.</text>
</comment>
<gene>
    <name evidence="18 20" type="primary">glmU</name>
    <name evidence="20" type="ORF">SPDO_08340</name>
</gene>
<dbReference type="GO" id="GO:0009252">
    <property type="term" value="P:peptidoglycan biosynthetic process"/>
    <property type="evidence" value="ECO:0007669"/>
    <property type="project" value="UniProtKB-UniRule"/>
</dbReference>
<dbReference type="NCBIfam" id="TIGR01173">
    <property type="entry name" value="glmU"/>
    <property type="match status" value="1"/>
</dbReference>
<dbReference type="EC" id="2.3.1.157" evidence="18"/>
<feature type="binding site" evidence="18">
    <location>
        <position position="144"/>
    </location>
    <ligand>
        <name>UDP-N-acetyl-alpha-D-glucosamine</name>
        <dbReference type="ChEBI" id="CHEBI:57705"/>
    </ligand>
</feature>
<keyword evidence="21" id="KW-1185">Reference proteome</keyword>
<evidence type="ECO:0000256" key="2">
    <source>
        <dbReference type="ARBA" id="ARBA00007707"/>
    </source>
</evidence>
<evidence type="ECO:0000256" key="16">
    <source>
        <dbReference type="ARBA" id="ARBA00048493"/>
    </source>
</evidence>
<dbReference type="GO" id="GO:0003977">
    <property type="term" value="F:UDP-N-acetylglucosamine diphosphorylase activity"/>
    <property type="evidence" value="ECO:0007669"/>
    <property type="project" value="UniProtKB-UniRule"/>
</dbReference>
<dbReference type="InterPro" id="IPR050065">
    <property type="entry name" value="GlmU-like"/>
</dbReference>
<comment type="pathway">
    <text evidence="18">Nucleotide-sugar biosynthesis; UDP-N-acetyl-alpha-D-glucosamine biosynthesis; N-acetyl-alpha-D-glucosamine 1-phosphate from alpha-D-glucosamine 6-phosphate (route II): step 2/2.</text>
</comment>
<keyword evidence="5 18" id="KW-0808">Transferase</keyword>
<dbReference type="Gene3D" id="2.160.10.10">
    <property type="entry name" value="Hexapeptide repeat proteins"/>
    <property type="match status" value="1"/>
</dbReference>
<evidence type="ECO:0000256" key="18">
    <source>
        <dbReference type="HAMAP-Rule" id="MF_01631"/>
    </source>
</evidence>
<dbReference type="Pfam" id="PF12804">
    <property type="entry name" value="NTP_transf_3"/>
    <property type="match status" value="1"/>
</dbReference>
<reference evidence="20 21" key="1">
    <citation type="submission" date="2017-03" db="EMBL/GenBank/DDBJ databases">
        <title>Genome sequence of Sphingomonas dokdonensis DSM 21029.</title>
        <authorList>
            <person name="Poehlein A."/>
            <person name="Wuebbeler J.H."/>
            <person name="Steinbuechel A."/>
            <person name="Daniel R."/>
        </authorList>
    </citation>
    <scope>NUCLEOTIDE SEQUENCE [LARGE SCALE GENOMIC DNA]</scope>
    <source>
        <strain evidence="20 21">DSM 21029</strain>
    </source>
</reference>
<comment type="subunit">
    <text evidence="18">Homotrimer.</text>
</comment>
<dbReference type="GO" id="GO:0006048">
    <property type="term" value="P:UDP-N-acetylglucosamine biosynthetic process"/>
    <property type="evidence" value="ECO:0007669"/>
    <property type="project" value="UniProtKB-UniPathway"/>
</dbReference>
<dbReference type="RefSeq" id="WP_088366127.1">
    <property type="nucleotide sequence ID" value="NZ_NBBI01000001.1"/>
</dbReference>
<dbReference type="InterPro" id="IPR025877">
    <property type="entry name" value="MobA-like_NTP_Trfase"/>
</dbReference>
<feature type="binding site" evidence="18">
    <location>
        <begin position="373"/>
        <end position="374"/>
    </location>
    <ligand>
        <name>acetyl-CoA</name>
        <dbReference type="ChEBI" id="CHEBI:57288"/>
    </ligand>
</feature>
<evidence type="ECO:0000256" key="11">
    <source>
        <dbReference type="ARBA" id="ARBA00022984"/>
    </source>
</evidence>
<evidence type="ECO:0000256" key="10">
    <source>
        <dbReference type="ARBA" id="ARBA00022960"/>
    </source>
</evidence>
<dbReference type="Proteomes" id="UP000197290">
    <property type="component" value="Unassembled WGS sequence"/>
</dbReference>
<dbReference type="InterPro" id="IPR001451">
    <property type="entry name" value="Hexapep"/>
</dbReference>
<feature type="binding site" evidence="18">
    <location>
        <position position="76"/>
    </location>
    <ligand>
        <name>UDP-N-acetyl-alpha-D-glucosamine</name>
        <dbReference type="ChEBI" id="CHEBI:57705"/>
    </ligand>
</feature>
<keyword evidence="8 18" id="KW-0677">Repeat</keyword>
<comment type="catalytic activity">
    <reaction evidence="16 18">
        <text>N-acetyl-alpha-D-glucosamine 1-phosphate + UTP + H(+) = UDP-N-acetyl-alpha-D-glucosamine + diphosphate</text>
        <dbReference type="Rhea" id="RHEA:13509"/>
        <dbReference type="ChEBI" id="CHEBI:15378"/>
        <dbReference type="ChEBI" id="CHEBI:33019"/>
        <dbReference type="ChEBI" id="CHEBI:46398"/>
        <dbReference type="ChEBI" id="CHEBI:57705"/>
        <dbReference type="ChEBI" id="CHEBI:57776"/>
        <dbReference type="EC" id="2.7.7.23"/>
    </reaction>
</comment>
<comment type="catalytic activity">
    <reaction evidence="15 18">
        <text>alpha-D-glucosamine 1-phosphate + acetyl-CoA = N-acetyl-alpha-D-glucosamine 1-phosphate + CoA + H(+)</text>
        <dbReference type="Rhea" id="RHEA:13725"/>
        <dbReference type="ChEBI" id="CHEBI:15378"/>
        <dbReference type="ChEBI" id="CHEBI:57287"/>
        <dbReference type="ChEBI" id="CHEBI:57288"/>
        <dbReference type="ChEBI" id="CHEBI:57776"/>
        <dbReference type="ChEBI" id="CHEBI:58516"/>
        <dbReference type="EC" id="2.3.1.157"/>
    </reaction>
</comment>
<dbReference type="NCBIfam" id="NF010933">
    <property type="entry name" value="PRK14353.1"/>
    <property type="match status" value="1"/>
</dbReference>
<feature type="binding site" evidence="18">
    <location>
        <position position="159"/>
    </location>
    <ligand>
        <name>UDP-N-acetyl-alpha-D-glucosamine</name>
        <dbReference type="ChEBI" id="CHEBI:57705"/>
    </ligand>
</feature>
<feature type="binding site" evidence="18">
    <location>
        <position position="364"/>
    </location>
    <ligand>
        <name>UDP-N-acetyl-alpha-D-glucosamine</name>
        <dbReference type="ChEBI" id="CHEBI:57705"/>
    </ligand>
</feature>
<dbReference type="GO" id="GO:0005737">
    <property type="term" value="C:cytoplasm"/>
    <property type="evidence" value="ECO:0007669"/>
    <property type="project" value="UniProtKB-SubCell"/>
</dbReference>
<dbReference type="PROSITE" id="PS00101">
    <property type="entry name" value="HEXAPEP_TRANSFERASES"/>
    <property type="match status" value="1"/>
</dbReference>
<dbReference type="EC" id="2.7.7.23" evidence="18"/>
<keyword evidence="7 18" id="KW-0479">Metal-binding</keyword>
<dbReference type="AlphaFoldDB" id="A0A245ZW28"/>
<feature type="binding site" evidence="18">
    <location>
        <position position="320"/>
    </location>
    <ligand>
        <name>UDP-N-acetyl-alpha-D-glucosamine</name>
        <dbReference type="ChEBI" id="CHEBI:57705"/>
    </ligand>
</feature>
<dbReference type="InterPro" id="IPR018357">
    <property type="entry name" value="Hexapep_transf_CS"/>
</dbReference>
<dbReference type="InterPro" id="IPR029044">
    <property type="entry name" value="Nucleotide-diphossugar_trans"/>
</dbReference>
<dbReference type="Gene3D" id="3.90.550.10">
    <property type="entry name" value="Spore Coat Polysaccharide Biosynthesis Protein SpsA, Chain A"/>
    <property type="match status" value="1"/>
</dbReference>
<feature type="binding site" evidence="18">
    <location>
        <position position="106"/>
    </location>
    <ligand>
        <name>Mg(2+)</name>
        <dbReference type="ChEBI" id="CHEBI:18420"/>
    </ligand>
</feature>
<evidence type="ECO:0000259" key="19">
    <source>
        <dbReference type="Pfam" id="PF12804"/>
    </source>
</evidence>
<feature type="binding site" evidence="18">
    <location>
        <position position="25"/>
    </location>
    <ligand>
        <name>UDP-N-acetyl-alpha-D-glucosamine</name>
        <dbReference type="ChEBI" id="CHEBI:57705"/>
    </ligand>
</feature>
<feature type="binding site" evidence="18">
    <location>
        <begin position="11"/>
        <end position="14"/>
    </location>
    <ligand>
        <name>UDP-N-acetyl-alpha-D-glucosamine</name>
        <dbReference type="ChEBI" id="CHEBI:57705"/>
    </ligand>
</feature>
<dbReference type="OrthoDB" id="9775031at2"/>
<dbReference type="InterPro" id="IPR005882">
    <property type="entry name" value="Bifunctional_GlmU"/>
</dbReference>
<evidence type="ECO:0000256" key="7">
    <source>
        <dbReference type="ARBA" id="ARBA00022723"/>
    </source>
</evidence>
<evidence type="ECO:0000256" key="6">
    <source>
        <dbReference type="ARBA" id="ARBA00022695"/>
    </source>
</evidence>
<dbReference type="PANTHER" id="PTHR43584:SF3">
    <property type="entry name" value="BIFUNCTIONAL PROTEIN GLMU"/>
    <property type="match status" value="1"/>
</dbReference>
<dbReference type="GO" id="GO:0000287">
    <property type="term" value="F:magnesium ion binding"/>
    <property type="evidence" value="ECO:0007669"/>
    <property type="project" value="UniProtKB-UniRule"/>
</dbReference>
<dbReference type="InterPro" id="IPR038009">
    <property type="entry name" value="GlmU_C_LbH"/>
</dbReference>
<comment type="cofactor">
    <cofactor evidence="18">
        <name>Mg(2+)</name>
        <dbReference type="ChEBI" id="CHEBI:18420"/>
    </cofactor>
    <text evidence="18">Binds 1 Mg(2+) ion per subunit.</text>
</comment>
<comment type="similarity">
    <text evidence="3 18">In the N-terminal section; belongs to the N-acetylglucosamine-1-phosphate uridyltransferase family.</text>
</comment>
<protein>
    <recommendedName>
        <fullName evidence="18">Bifunctional protein GlmU</fullName>
    </recommendedName>
    <domain>
        <recommendedName>
            <fullName evidence="18">UDP-N-acetylglucosamine pyrophosphorylase</fullName>
            <ecNumber evidence="18">2.7.7.23</ecNumber>
        </recommendedName>
        <alternativeName>
            <fullName evidence="18">N-acetylglucosamine-1-phosphate uridyltransferase</fullName>
        </alternativeName>
    </domain>
    <domain>
        <recommendedName>
            <fullName evidence="18">Glucosamine-1-phosphate N-acetyltransferase</fullName>
            <ecNumber evidence="18">2.3.1.157</ecNumber>
        </recommendedName>
    </domain>
</protein>
<feature type="binding site" evidence="18">
    <location>
        <position position="427"/>
    </location>
    <ligand>
        <name>acetyl-CoA</name>
        <dbReference type="ChEBI" id="CHEBI:57288"/>
    </ligand>
</feature>
<evidence type="ECO:0000256" key="4">
    <source>
        <dbReference type="ARBA" id="ARBA00022490"/>
    </source>
</evidence>
<keyword evidence="4 18" id="KW-0963">Cytoplasm</keyword>
<feature type="binding site" evidence="18">
    <location>
        <begin position="81"/>
        <end position="82"/>
    </location>
    <ligand>
        <name>UDP-N-acetyl-alpha-D-glucosamine</name>
        <dbReference type="ChEBI" id="CHEBI:57705"/>
    </ligand>
</feature>
<comment type="subcellular location">
    <subcellularLocation>
        <location evidence="1 18">Cytoplasm</location>
    </subcellularLocation>
</comment>
<feature type="active site" description="Proton acceptor" evidence="18">
    <location>
        <position position="350"/>
    </location>
</feature>
<feature type="binding site" evidence="18">
    <location>
        <position position="174"/>
    </location>
    <ligand>
        <name>UDP-N-acetyl-alpha-D-glucosamine</name>
        <dbReference type="ChEBI" id="CHEBI:57705"/>
    </ligand>
</feature>
<evidence type="ECO:0000256" key="9">
    <source>
        <dbReference type="ARBA" id="ARBA00022842"/>
    </source>
</evidence>
<comment type="pathway">
    <text evidence="18">Nucleotide-sugar biosynthesis; UDP-N-acetyl-alpha-D-glucosamine biosynthesis; UDP-N-acetyl-alpha-D-glucosamine from N-acetyl-alpha-D-glucosamine 1-phosphate: step 1/1.</text>
</comment>
<keyword evidence="11 18" id="KW-0573">Peptidoglycan synthesis</keyword>
<feature type="binding site" evidence="18">
    <location>
        <begin position="104"/>
        <end position="106"/>
    </location>
    <ligand>
        <name>UDP-N-acetyl-alpha-D-glucosamine</name>
        <dbReference type="ChEBI" id="CHEBI:57705"/>
    </ligand>
</feature>
<dbReference type="PANTHER" id="PTHR43584">
    <property type="entry name" value="NUCLEOTIDYL TRANSFERASE"/>
    <property type="match status" value="1"/>
</dbReference>